<dbReference type="InterPro" id="IPR015421">
    <property type="entry name" value="PyrdxlP-dep_Trfase_major"/>
</dbReference>
<dbReference type="Proteomes" id="UP001363151">
    <property type="component" value="Unassembled WGS sequence"/>
</dbReference>
<dbReference type="Pfam" id="PF00155">
    <property type="entry name" value="Aminotran_1_2"/>
    <property type="match status" value="1"/>
</dbReference>
<dbReference type="PANTHER" id="PTHR43807">
    <property type="entry name" value="FI04487P"/>
    <property type="match status" value="1"/>
</dbReference>
<reference evidence="1 2" key="1">
    <citation type="submission" date="2024-03" db="EMBL/GenBank/DDBJ databases">
        <title>Aureococcus anophagefferens CCMP1851 and Kratosvirus quantuckense: Draft genome of a second virus-susceptible host strain in the model system.</title>
        <authorList>
            <person name="Chase E."/>
            <person name="Truchon A.R."/>
            <person name="Schepens W."/>
            <person name="Wilhelm S.W."/>
        </authorList>
    </citation>
    <scope>NUCLEOTIDE SEQUENCE [LARGE SCALE GENOMIC DNA]</scope>
    <source>
        <strain evidence="1 2">CCMP1851</strain>
    </source>
</reference>
<gene>
    <name evidence="1" type="ORF">SO694_00006223</name>
</gene>
<dbReference type="Gene3D" id="3.90.1150.10">
    <property type="entry name" value="Aspartate Aminotransferase, domain 1"/>
    <property type="match status" value="1"/>
</dbReference>
<dbReference type="GO" id="GO:0016212">
    <property type="term" value="F:kynurenine-oxoglutarate transaminase activity"/>
    <property type="evidence" value="ECO:0007669"/>
    <property type="project" value="TreeGrafter"/>
</dbReference>
<keyword evidence="1" id="KW-0032">Aminotransferase</keyword>
<proteinExistence type="predicted"/>
<dbReference type="InterPro" id="IPR015422">
    <property type="entry name" value="PyrdxlP-dep_Trfase_small"/>
</dbReference>
<dbReference type="SUPFAM" id="SSF53383">
    <property type="entry name" value="PLP-dependent transferases"/>
    <property type="match status" value="1"/>
</dbReference>
<dbReference type="InterPro" id="IPR004839">
    <property type="entry name" value="Aminotransferase_I/II_large"/>
</dbReference>
<evidence type="ECO:0000313" key="1">
    <source>
        <dbReference type="EMBL" id="KAK7250073.1"/>
    </source>
</evidence>
<dbReference type="GO" id="GO:0030170">
    <property type="term" value="F:pyridoxal phosphate binding"/>
    <property type="evidence" value="ECO:0007669"/>
    <property type="project" value="InterPro"/>
</dbReference>
<dbReference type="PANTHER" id="PTHR43807:SF20">
    <property type="entry name" value="FI04487P"/>
    <property type="match status" value="1"/>
</dbReference>
<organism evidence="1 2">
    <name type="scientific">Aureococcus anophagefferens</name>
    <name type="common">Harmful bloom alga</name>
    <dbReference type="NCBI Taxonomy" id="44056"/>
    <lineage>
        <taxon>Eukaryota</taxon>
        <taxon>Sar</taxon>
        <taxon>Stramenopiles</taxon>
        <taxon>Ochrophyta</taxon>
        <taxon>Pelagophyceae</taxon>
        <taxon>Pelagomonadales</taxon>
        <taxon>Pelagomonadaceae</taxon>
        <taxon>Aureococcus</taxon>
    </lineage>
</organism>
<protein>
    <submittedName>
        <fullName evidence="1">Aminotransferase</fullName>
    </submittedName>
</protein>
<dbReference type="CDD" id="cd00609">
    <property type="entry name" value="AAT_like"/>
    <property type="match status" value="1"/>
</dbReference>
<dbReference type="Gene3D" id="3.40.640.10">
    <property type="entry name" value="Type I PLP-dependent aspartate aminotransferase-like (Major domain)"/>
    <property type="match status" value="1"/>
</dbReference>
<dbReference type="KEGG" id="aaf:AURANDRAFT_59358"/>
<sequence>MLNELGAREGAINMGQGFPDFEGSAVARKAAAEALDTPSLNQYSPIDGLASLRDEVSAFYERRYGARYDAASEVVVTSSGQEALVASLRACFTRTGRAGVVVMEPFYPFLAPAVAAAGGALQPLRLAPPTFALPTAAALDAARDETTGVVVVNSPHNPTGKCATADELAVVADWCVRHDVMVVADDVYEHAVFPGRAHVRIADVPGMRDRTITLSSAGKLFSLTGWRVGWALAAADVARDVSAAHTALTYAAPTPLQHGVAAALAAEDGTFGGVAELFARNYGALAAALAARGLDVCPADGGYFLVADAKRPAMDFARSLADDTGVVCTPLSVFYATPPAEDSYVRFTICKSAAHVDRACAALG</sequence>
<dbReference type="InterPro" id="IPR051326">
    <property type="entry name" value="Kynurenine-oxoglutarate_AT"/>
</dbReference>
<dbReference type="EMBL" id="JBBJCI010000038">
    <property type="protein sequence ID" value="KAK7250073.1"/>
    <property type="molecule type" value="Genomic_DNA"/>
</dbReference>
<dbReference type="InterPro" id="IPR015424">
    <property type="entry name" value="PyrdxlP-dep_Trfase"/>
</dbReference>
<comment type="caution">
    <text evidence="1">The sequence shown here is derived from an EMBL/GenBank/DDBJ whole genome shotgun (WGS) entry which is preliminary data.</text>
</comment>
<accession>A0ABR1GA62</accession>
<keyword evidence="1" id="KW-0808">Transferase</keyword>
<dbReference type="PROSITE" id="PS00105">
    <property type="entry name" value="AA_TRANSFER_CLASS_1"/>
    <property type="match status" value="1"/>
</dbReference>
<dbReference type="InterPro" id="IPR004838">
    <property type="entry name" value="NHTrfase_class1_PyrdxlP-BS"/>
</dbReference>
<name>A0ABR1GA62_AURAN</name>
<evidence type="ECO:0000313" key="2">
    <source>
        <dbReference type="Proteomes" id="UP001363151"/>
    </source>
</evidence>
<dbReference type="GO" id="GO:0005739">
    <property type="term" value="C:mitochondrion"/>
    <property type="evidence" value="ECO:0007669"/>
    <property type="project" value="TreeGrafter"/>
</dbReference>
<keyword evidence="2" id="KW-1185">Reference proteome</keyword>